<dbReference type="Proteomes" id="UP000241769">
    <property type="component" value="Unassembled WGS sequence"/>
</dbReference>
<dbReference type="InterPro" id="IPR036864">
    <property type="entry name" value="Zn2-C6_fun-type_DNA-bd_sf"/>
</dbReference>
<dbReference type="SMART" id="SM00066">
    <property type="entry name" value="GAL4"/>
    <property type="match status" value="1"/>
</dbReference>
<sequence>MEDPLGLKEGILESSSSKPTPSAPSVQVDDGRASPLLEGGLLDDGITKRKRIRTTTVTQACNNCREKHLKCDGVFPICTRCQTKNVTSPCHYKATRLKRGPVPGVKAKPKDESGGSTSSEPRHQVRVSPIFEQIDTTSRFESMSLAVAASEYLEFYGGYISPLTGIRPMSISVIHDNLSFNINGTVKIRDLTDRRVALQCLAVLAHGSLMIGRREHCDIFMGVARKHLSDITFSISLLSAATHHVIGWCFFALANINRATSYNHITMQIIHGLSQNKVYLQLSQEERGQLQVLHASALLHSTEFTSSKMEQLTIYNRVIESLEDPTHQSNDFFGMCSAFLRILSIVDRVWTEVTCHVRTGKDINEYMKLLQDAEALIPANINNLLRKDVQGLLTACCGGVLHSMSLHELSRKCANEVLETLDDIAFFYSPIVMLSLTMVAQVHFYENDMDRVQQSALIFRQIAKHYPIAHLVYGDMFEPLLCLPDTTERPPSSEMKKRMELYPQAPEDMTTPAASLAIHPSSYNPIQQGEVLAGNFSPGHRPPPPFMGGYQPSSYPLTFTHESSLPFQGQPSMSMYASASLLSNLAAPNQPSSMYFAD</sequence>
<dbReference type="CDD" id="cd00067">
    <property type="entry name" value="GAL4"/>
    <property type="match status" value="1"/>
</dbReference>
<dbReference type="Gene3D" id="4.10.240.10">
    <property type="entry name" value="Zn(2)-C6 fungal-type DNA-binding domain"/>
    <property type="match status" value="1"/>
</dbReference>
<feature type="compositionally biased region" description="Low complexity" evidence="1">
    <location>
        <begin position="14"/>
        <end position="25"/>
    </location>
</feature>
<feature type="region of interest" description="Disordered" evidence="1">
    <location>
        <begin position="1"/>
        <end position="40"/>
    </location>
</feature>
<organism evidence="3 4">
    <name type="scientific">Planoprotostelium fungivorum</name>
    <dbReference type="NCBI Taxonomy" id="1890364"/>
    <lineage>
        <taxon>Eukaryota</taxon>
        <taxon>Amoebozoa</taxon>
        <taxon>Evosea</taxon>
        <taxon>Variosea</taxon>
        <taxon>Cavosteliida</taxon>
        <taxon>Cavosteliaceae</taxon>
        <taxon>Planoprotostelium</taxon>
    </lineage>
</organism>
<dbReference type="PROSITE" id="PS00463">
    <property type="entry name" value="ZN2_CY6_FUNGAL_1"/>
    <property type="match status" value="1"/>
</dbReference>
<dbReference type="GO" id="GO:0000981">
    <property type="term" value="F:DNA-binding transcription factor activity, RNA polymerase II-specific"/>
    <property type="evidence" value="ECO:0007669"/>
    <property type="project" value="InterPro"/>
</dbReference>
<dbReference type="OrthoDB" id="2123952at2759"/>
<comment type="caution">
    <text evidence="3">The sequence shown here is derived from an EMBL/GenBank/DDBJ whole genome shotgun (WGS) entry which is preliminary data.</text>
</comment>
<accession>A0A2P6NYW0</accession>
<dbReference type="InterPro" id="IPR001138">
    <property type="entry name" value="Zn2Cys6_DnaBD"/>
</dbReference>
<dbReference type="EMBL" id="MDYQ01000005">
    <property type="protein sequence ID" value="PRP89146.1"/>
    <property type="molecule type" value="Genomic_DNA"/>
</dbReference>
<evidence type="ECO:0000313" key="3">
    <source>
        <dbReference type="EMBL" id="PRP89146.1"/>
    </source>
</evidence>
<feature type="region of interest" description="Disordered" evidence="1">
    <location>
        <begin position="101"/>
        <end position="123"/>
    </location>
</feature>
<evidence type="ECO:0000259" key="2">
    <source>
        <dbReference type="PROSITE" id="PS50048"/>
    </source>
</evidence>
<dbReference type="InParanoid" id="A0A2P6NYW0"/>
<feature type="domain" description="Zn(2)-C6 fungal-type" evidence="2">
    <location>
        <begin position="60"/>
        <end position="92"/>
    </location>
</feature>
<dbReference type="GO" id="GO:0008270">
    <property type="term" value="F:zinc ion binding"/>
    <property type="evidence" value="ECO:0007669"/>
    <property type="project" value="InterPro"/>
</dbReference>
<gene>
    <name evidence="3" type="ORF">PROFUN_01866</name>
</gene>
<dbReference type="SUPFAM" id="SSF57701">
    <property type="entry name" value="Zn2/Cys6 DNA-binding domain"/>
    <property type="match status" value="1"/>
</dbReference>
<evidence type="ECO:0000313" key="4">
    <source>
        <dbReference type="Proteomes" id="UP000241769"/>
    </source>
</evidence>
<keyword evidence="4" id="KW-1185">Reference proteome</keyword>
<dbReference type="PROSITE" id="PS50048">
    <property type="entry name" value="ZN2_CY6_FUNGAL_2"/>
    <property type="match status" value="1"/>
</dbReference>
<evidence type="ECO:0000256" key="1">
    <source>
        <dbReference type="SAM" id="MobiDB-lite"/>
    </source>
</evidence>
<dbReference type="AlphaFoldDB" id="A0A2P6NYW0"/>
<dbReference type="Pfam" id="PF00172">
    <property type="entry name" value="Zn_clus"/>
    <property type="match status" value="1"/>
</dbReference>
<name>A0A2P6NYW0_9EUKA</name>
<proteinExistence type="predicted"/>
<protein>
    <recommendedName>
        <fullName evidence="2">Zn(2)-C6 fungal-type domain-containing protein</fullName>
    </recommendedName>
</protein>
<reference evidence="3 4" key="1">
    <citation type="journal article" date="2018" name="Genome Biol. Evol.">
        <title>Multiple Roots of Fruiting Body Formation in Amoebozoa.</title>
        <authorList>
            <person name="Hillmann F."/>
            <person name="Forbes G."/>
            <person name="Novohradska S."/>
            <person name="Ferling I."/>
            <person name="Riege K."/>
            <person name="Groth M."/>
            <person name="Westermann M."/>
            <person name="Marz M."/>
            <person name="Spaller T."/>
            <person name="Winckler T."/>
            <person name="Schaap P."/>
            <person name="Glockner G."/>
        </authorList>
    </citation>
    <scope>NUCLEOTIDE SEQUENCE [LARGE SCALE GENOMIC DNA]</scope>
    <source>
        <strain evidence="3 4">Jena</strain>
    </source>
</reference>